<sequence>MNSTEFRKQLIKIMPGYTWTVHRPSMYFKPQNPNSCLDATG</sequence>
<evidence type="ECO:0000313" key="1">
    <source>
        <dbReference type="EMBL" id="KKM62775.1"/>
    </source>
</evidence>
<protein>
    <submittedName>
        <fullName evidence="1">Uncharacterized protein</fullName>
    </submittedName>
</protein>
<gene>
    <name evidence="1" type="ORF">LCGC14_1518350</name>
</gene>
<accession>A0A0F9LF38</accession>
<dbReference type="EMBL" id="LAZR01011231">
    <property type="protein sequence ID" value="KKM62775.1"/>
    <property type="molecule type" value="Genomic_DNA"/>
</dbReference>
<reference evidence="1" key="1">
    <citation type="journal article" date="2015" name="Nature">
        <title>Complex archaea that bridge the gap between prokaryotes and eukaryotes.</title>
        <authorList>
            <person name="Spang A."/>
            <person name="Saw J.H."/>
            <person name="Jorgensen S.L."/>
            <person name="Zaremba-Niedzwiedzka K."/>
            <person name="Martijn J."/>
            <person name="Lind A.E."/>
            <person name="van Eijk R."/>
            <person name="Schleper C."/>
            <person name="Guy L."/>
            <person name="Ettema T.J."/>
        </authorList>
    </citation>
    <scope>NUCLEOTIDE SEQUENCE</scope>
</reference>
<comment type="caution">
    <text evidence="1">The sequence shown here is derived from an EMBL/GenBank/DDBJ whole genome shotgun (WGS) entry which is preliminary data.</text>
</comment>
<feature type="non-terminal residue" evidence="1">
    <location>
        <position position="41"/>
    </location>
</feature>
<dbReference type="AlphaFoldDB" id="A0A0F9LF38"/>
<name>A0A0F9LF38_9ZZZZ</name>
<proteinExistence type="predicted"/>
<organism evidence="1">
    <name type="scientific">marine sediment metagenome</name>
    <dbReference type="NCBI Taxonomy" id="412755"/>
    <lineage>
        <taxon>unclassified sequences</taxon>
        <taxon>metagenomes</taxon>
        <taxon>ecological metagenomes</taxon>
    </lineage>
</organism>